<evidence type="ECO:0000256" key="2">
    <source>
        <dbReference type="ARBA" id="ARBA00022692"/>
    </source>
</evidence>
<proteinExistence type="predicted"/>
<dbReference type="SMART" id="SM00321">
    <property type="entry name" value="WSC"/>
    <property type="match status" value="1"/>
</dbReference>
<keyword evidence="2" id="KW-0812">Transmembrane</keyword>
<evidence type="ECO:0000313" key="10">
    <source>
        <dbReference type="Proteomes" id="UP000054321"/>
    </source>
</evidence>
<evidence type="ECO:0000256" key="1">
    <source>
        <dbReference type="ARBA" id="ARBA00004167"/>
    </source>
</evidence>
<dbReference type="PANTHER" id="PTHR24269:SF16">
    <property type="entry name" value="PROTEIN SLG1"/>
    <property type="match status" value="1"/>
</dbReference>
<keyword evidence="6" id="KW-0325">Glycoprotein</keyword>
<feature type="chain" id="PRO_5002163709" description="WSC domain-containing protein" evidence="7">
    <location>
        <begin position="25"/>
        <end position="172"/>
    </location>
</feature>
<evidence type="ECO:0000313" key="9">
    <source>
        <dbReference type="EMBL" id="KIN04658.1"/>
    </source>
</evidence>
<dbReference type="InParanoid" id="A0A0C3DRJ0"/>
<gene>
    <name evidence="9" type="ORF">OIDMADRAFT_156821</name>
</gene>
<dbReference type="Pfam" id="PF01822">
    <property type="entry name" value="WSC"/>
    <property type="match status" value="1"/>
</dbReference>
<reference evidence="9 10" key="1">
    <citation type="submission" date="2014-04" db="EMBL/GenBank/DDBJ databases">
        <authorList>
            <consortium name="DOE Joint Genome Institute"/>
            <person name="Kuo A."/>
            <person name="Martino E."/>
            <person name="Perotto S."/>
            <person name="Kohler A."/>
            <person name="Nagy L.G."/>
            <person name="Floudas D."/>
            <person name="Copeland A."/>
            <person name="Barry K.W."/>
            <person name="Cichocki N."/>
            <person name="Veneault-Fourrey C."/>
            <person name="LaButti K."/>
            <person name="Lindquist E.A."/>
            <person name="Lipzen A."/>
            <person name="Lundell T."/>
            <person name="Morin E."/>
            <person name="Murat C."/>
            <person name="Sun H."/>
            <person name="Tunlid A."/>
            <person name="Henrissat B."/>
            <person name="Grigoriev I.V."/>
            <person name="Hibbett D.S."/>
            <person name="Martin F."/>
            <person name="Nordberg H.P."/>
            <person name="Cantor M.N."/>
            <person name="Hua S.X."/>
        </authorList>
    </citation>
    <scope>NUCLEOTIDE SEQUENCE [LARGE SCALE GENOMIC DNA]</scope>
    <source>
        <strain evidence="9 10">Zn</strain>
    </source>
</reference>
<organism evidence="9 10">
    <name type="scientific">Oidiodendron maius (strain Zn)</name>
    <dbReference type="NCBI Taxonomy" id="913774"/>
    <lineage>
        <taxon>Eukaryota</taxon>
        <taxon>Fungi</taxon>
        <taxon>Dikarya</taxon>
        <taxon>Ascomycota</taxon>
        <taxon>Pezizomycotina</taxon>
        <taxon>Leotiomycetes</taxon>
        <taxon>Leotiomycetes incertae sedis</taxon>
        <taxon>Myxotrichaceae</taxon>
        <taxon>Oidiodendron</taxon>
    </lineage>
</organism>
<sequence>MSRLFDILSFLSLLALALPLGTQAQSSSYNPVIRWRYLGCYNKTIYYPGFGERALYDGVRESLSIMTVRMCITFCDSDDYVYAGVEYGQECYCSYHMSNVSAQLNQSDCDLPCAGNSSETCGGHLKLGVFRRNVANAAAGLKLPSLVDGTRGSVGSLLALGVAVVALLYLTW</sequence>
<dbReference type="Proteomes" id="UP000054321">
    <property type="component" value="Unassembled WGS sequence"/>
</dbReference>
<reference evidence="10" key="2">
    <citation type="submission" date="2015-01" db="EMBL/GenBank/DDBJ databases">
        <title>Evolutionary Origins and Diversification of the Mycorrhizal Mutualists.</title>
        <authorList>
            <consortium name="DOE Joint Genome Institute"/>
            <consortium name="Mycorrhizal Genomics Consortium"/>
            <person name="Kohler A."/>
            <person name="Kuo A."/>
            <person name="Nagy L.G."/>
            <person name="Floudas D."/>
            <person name="Copeland A."/>
            <person name="Barry K.W."/>
            <person name="Cichocki N."/>
            <person name="Veneault-Fourrey C."/>
            <person name="LaButti K."/>
            <person name="Lindquist E.A."/>
            <person name="Lipzen A."/>
            <person name="Lundell T."/>
            <person name="Morin E."/>
            <person name="Murat C."/>
            <person name="Riley R."/>
            <person name="Ohm R."/>
            <person name="Sun H."/>
            <person name="Tunlid A."/>
            <person name="Henrissat B."/>
            <person name="Grigoriev I.V."/>
            <person name="Hibbett D.S."/>
            <person name="Martin F."/>
        </authorList>
    </citation>
    <scope>NUCLEOTIDE SEQUENCE [LARGE SCALE GENOMIC DNA]</scope>
    <source>
        <strain evidence="10">Zn</strain>
    </source>
</reference>
<evidence type="ECO:0000256" key="5">
    <source>
        <dbReference type="ARBA" id="ARBA00023136"/>
    </source>
</evidence>
<protein>
    <recommendedName>
        <fullName evidence="8">WSC domain-containing protein</fullName>
    </recommendedName>
</protein>
<dbReference type="InterPro" id="IPR051836">
    <property type="entry name" value="Kremen_rcpt"/>
</dbReference>
<name>A0A0C3DRJ0_OIDMZ</name>
<feature type="signal peptide" evidence="7">
    <location>
        <begin position="1"/>
        <end position="24"/>
    </location>
</feature>
<evidence type="ECO:0000256" key="4">
    <source>
        <dbReference type="ARBA" id="ARBA00022989"/>
    </source>
</evidence>
<evidence type="ECO:0000256" key="7">
    <source>
        <dbReference type="SAM" id="SignalP"/>
    </source>
</evidence>
<dbReference type="GO" id="GO:0005886">
    <property type="term" value="C:plasma membrane"/>
    <property type="evidence" value="ECO:0007669"/>
    <property type="project" value="TreeGrafter"/>
</dbReference>
<dbReference type="HOGENOM" id="CLU_116866_1_0_1"/>
<dbReference type="OrthoDB" id="5985073at2759"/>
<accession>A0A0C3DRJ0</accession>
<keyword evidence="3 7" id="KW-0732">Signal</keyword>
<keyword evidence="10" id="KW-1185">Reference proteome</keyword>
<dbReference type="EMBL" id="KN832872">
    <property type="protein sequence ID" value="KIN04658.1"/>
    <property type="molecule type" value="Genomic_DNA"/>
</dbReference>
<dbReference type="STRING" id="913774.A0A0C3DRJ0"/>
<dbReference type="InterPro" id="IPR002889">
    <property type="entry name" value="WSC_carb-bd"/>
</dbReference>
<keyword evidence="4" id="KW-1133">Transmembrane helix</keyword>
<evidence type="ECO:0000256" key="3">
    <source>
        <dbReference type="ARBA" id="ARBA00022729"/>
    </source>
</evidence>
<feature type="domain" description="WSC" evidence="8">
    <location>
        <begin position="34"/>
        <end position="133"/>
    </location>
</feature>
<dbReference type="AlphaFoldDB" id="A0A0C3DRJ0"/>
<evidence type="ECO:0000259" key="8">
    <source>
        <dbReference type="PROSITE" id="PS51212"/>
    </source>
</evidence>
<comment type="subcellular location">
    <subcellularLocation>
        <location evidence="1">Membrane</location>
        <topology evidence="1">Single-pass membrane protein</topology>
    </subcellularLocation>
</comment>
<evidence type="ECO:0000256" key="6">
    <source>
        <dbReference type="ARBA" id="ARBA00023180"/>
    </source>
</evidence>
<dbReference type="PANTHER" id="PTHR24269">
    <property type="entry name" value="KREMEN PROTEIN"/>
    <property type="match status" value="1"/>
</dbReference>
<dbReference type="PROSITE" id="PS51212">
    <property type="entry name" value="WSC"/>
    <property type="match status" value="1"/>
</dbReference>
<keyword evidence="5" id="KW-0472">Membrane</keyword>